<dbReference type="AlphaFoldDB" id="A0A8D5B3W7"/>
<feature type="region of interest" description="Disordered" evidence="1">
    <location>
        <begin position="54"/>
        <end position="76"/>
    </location>
</feature>
<feature type="chain" id="PRO_5034513473" evidence="2">
    <location>
        <begin position="21"/>
        <end position="84"/>
    </location>
</feature>
<sequence>MKFPASVLASVFLFVAETTAALSLSSTLPLGRGPHVAGADVAFLATALRARAAHASLRTPRPQPRPPARTAAAPAATWAPFQVF</sequence>
<feature type="signal peptide" evidence="2">
    <location>
        <begin position="1"/>
        <end position="20"/>
    </location>
</feature>
<reference evidence="3" key="1">
    <citation type="submission" date="2020-04" db="EMBL/GenBank/DDBJ databases">
        <title>A novel c.82insC (p.Tyr28LeufsX)mutation in the XK gene encoding the McLeod phenotype.</title>
        <authorList>
            <person name="Horikawa T."/>
            <person name="Tanaka M."/>
        </authorList>
    </citation>
    <scope>NUCLEOTIDE SEQUENCE</scope>
</reference>
<accession>A0A8D5B3W7</accession>
<evidence type="ECO:0000256" key="1">
    <source>
        <dbReference type="SAM" id="MobiDB-lite"/>
    </source>
</evidence>
<name>A0A8D5B3W7_HUMAN</name>
<dbReference type="EMBL" id="LC543982">
    <property type="protein sequence ID" value="BCD69305.1"/>
    <property type="molecule type" value="mRNA"/>
</dbReference>
<dbReference type="OrthoDB" id="10037417at2759"/>
<keyword evidence="2" id="KW-0732">Signal</keyword>
<evidence type="ECO:0000313" key="3">
    <source>
        <dbReference type="EMBL" id="BCD69305.1"/>
    </source>
</evidence>
<organism evidence="3">
    <name type="scientific">Homo sapiens</name>
    <name type="common">Human</name>
    <dbReference type="NCBI Taxonomy" id="9606"/>
    <lineage>
        <taxon>Eukaryota</taxon>
        <taxon>Metazoa</taxon>
        <taxon>Chordata</taxon>
        <taxon>Craniata</taxon>
        <taxon>Vertebrata</taxon>
        <taxon>Euteleostomi</taxon>
        <taxon>Mammalia</taxon>
        <taxon>Eutheria</taxon>
        <taxon>Euarchontoglires</taxon>
        <taxon>Primates</taxon>
        <taxon>Haplorrhini</taxon>
        <taxon>Catarrhini</taxon>
        <taxon>Hominidae</taxon>
        <taxon>Homo</taxon>
    </lineage>
</organism>
<evidence type="ECO:0000256" key="2">
    <source>
        <dbReference type="SAM" id="SignalP"/>
    </source>
</evidence>
<gene>
    <name evidence="3" type="primary">XK</name>
</gene>
<proteinExistence type="evidence at transcript level"/>
<protein>
    <submittedName>
        <fullName evidence="3">Kx blood group antigen</fullName>
    </submittedName>
</protein>